<dbReference type="EMBL" id="MU155159">
    <property type="protein sequence ID" value="KAF9482982.1"/>
    <property type="molecule type" value="Genomic_DNA"/>
</dbReference>
<feature type="compositionally biased region" description="Basic and acidic residues" evidence="1">
    <location>
        <begin position="386"/>
        <end position="411"/>
    </location>
</feature>
<feature type="compositionally biased region" description="Basic residues" evidence="1">
    <location>
        <begin position="307"/>
        <end position="338"/>
    </location>
</feature>
<keyword evidence="3" id="KW-1185">Reference proteome</keyword>
<feature type="compositionally biased region" description="Basic and acidic residues" evidence="1">
    <location>
        <begin position="92"/>
        <end position="200"/>
    </location>
</feature>
<feature type="compositionally biased region" description="Basic residues" evidence="1">
    <location>
        <begin position="201"/>
        <end position="218"/>
    </location>
</feature>
<evidence type="ECO:0000313" key="2">
    <source>
        <dbReference type="EMBL" id="KAF9482982.1"/>
    </source>
</evidence>
<sequence length="446" mass="53035">MDAQNDRGRPVRDETYSRSSRYKEYDDRSGRYESRESLHYKSSRHDHTRDARTEESLRSSGKEQRVGEDNGARRDRHHHSDRHGSHSHHRKGDYDVTPHLSEDIDERRRHGEGEYDRHHRRGADEAPESREYHSSRRDYESEGRSRRGDEDLDKDYRGRDDGAKYGPERKYTSRHREDHSSQSVDPKDAARTFSRDEEYRKSRRDHRSHSHHSHRHHLTGVSEEDLEPSPAAEGTRTLADTSSNTPRSWSQDRARDKNAYRHHSLRDSHSHAPSERSVYEQKRRGRSSSRGSSSSSDSESDDDMRKQHSASRRRSRYSHRRSRSRSRSASRSRSRSRSRSGDRSRSRSRSRSKDRHGKNENGKKRKRHNHSHRSDSKDKKRKRRDKEKERDKGRDKSRKKDKERKEEERRSVLTGKKIKLKVKQDKDDIEREKNRKDLLMFLNSAL</sequence>
<organism evidence="2 3">
    <name type="scientific">Pholiota conissans</name>
    <dbReference type="NCBI Taxonomy" id="109636"/>
    <lineage>
        <taxon>Eukaryota</taxon>
        <taxon>Fungi</taxon>
        <taxon>Dikarya</taxon>
        <taxon>Basidiomycota</taxon>
        <taxon>Agaricomycotina</taxon>
        <taxon>Agaricomycetes</taxon>
        <taxon>Agaricomycetidae</taxon>
        <taxon>Agaricales</taxon>
        <taxon>Agaricineae</taxon>
        <taxon>Strophariaceae</taxon>
        <taxon>Pholiota</taxon>
    </lineage>
</organism>
<protein>
    <submittedName>
        <fullName evidence="2">Uncharacterized protein</fullName>
    </submittedName>
</protein>
<feature type="region of interest" description="Disordered" evidence="1">
    <location>
        <begin position="1"/>
        <end position="415"/>
    </location>
</feature>
<proteinExistence type="predicted"/>
<accession>A0A9P5Z7E4</accession>
<dbReference type="Proteomes" id="UP000807469">
    <property type="component" value="Unassembled WGS sequence"/>
</dbReference>
<dbReference type="AlphaFoldDB" id="A0A9P5Z7E4"/>
<gene>
    <name evidence="2" type="ORF">BDN70DRAFT_918768</name>
</gene>
<reference evidence="2" key="1">
    <citation type="submission" date="2020-11" db="EMBL/GenBank/DDBJ databases">
        <authorList>
            <consortium name="DOE Joint Genome Institute"/>
            <person name="Ahrendt S."/>
            <person name="Riley R."/>
            <person name="Andreopoulos W."/>
            <person name="Labutti K."/>
            <person name="Pangilinan J."/>
            <person name="Ruiz-Duenas F.J."/>
            <person name="Barrasa J.M."/>
            <person name="Sanchez-Garcia M."/>
            <person name="Camarero S."/>
            <person name="Miyauchi S."/>
            <person name="Serrano A."/>
            <person name="Linde D."/>
            <person name="Babiker R."/>
            <person name="Drula E."/>
            <person name="Ayuso-Fernandez I."/>
            <person name="Pacheco R."/>
            <person name="Padilla G."/>
            <person name="Ferreira P."/>
            <person name="Barriuso J."/>
            <person name="Kellner H."/>
            <person name="Castanera R."/>
            <person name="Alfaro M."/>
            <person name="Ramirez L."/>
            <person name="Pisabarro A.G."/>
            <person name="Kuo A."/>
            <person name="Tritt A."/>
            <person name="Lipzen A."/>
            <person name="He G."/>
            <person name="Yan M."/>
            <person name="Ng V."/>
            <person name="Cullen D."/>
            <person name="Martin F."/>
            <person name="Rosso M.-N."/>
            <person name="Henrissat B."/>
            <person name="Hibbett D."/>
            <person name="Martinez A.T."/>
            <person name="Grigoriev I.V."/>
        </authorList>
    </citation>
    <scope>NUCLEOTIDE SEQUENCE</scope>
    <source>
        <strain evidence="2">CIRM-BRFM 674</strain>
    </source>
</reference>
<feature type="compositionally biased region" description="Polar residues" evidence="1">
    <location>
        <begin position="238"/>
        <end position="249"/>
    </location>
</feature>
<feature type="compositionally biased region" description="Basic and acidic residues" evidence="1">
    <location>
        <begin position="1"/>
        <end position="73"/>
    </location>
</feature>
<evidence type="ECO:0000256" key="1">
    <source>
        <dbReference type="SAM" id="MobiDB-lite"/>
    </source>
</evidence>
<feature type="compositionally biased region" description="Basic residues" evidence="1">
    <location>
        <begin position="346"/>
        <end position="356"/>
    </location>
</feature>
<feature type="compositionally biased region" description="Basic and acidic residues" evidence="1">
    <location>
        <begin position="250"/>
        <end position="282"/>
    </location>
</feature>
<feature type="compositionally biased region" description="Basic residues" evidence="1">
    <location>
        <begin position="74"/>
        <end position="91"/>
    </location>
</feature>
<feature type="compositionally biased region" description="Low complexity" evidence="1">
    <location>
        <begin position="288"/>
        <end position="297"/>
    </location>
</feature>
<evidence type="ECO:0000313" key="3">
    <source>
        <dbReference type="Proteomes" id="UP000807469"/>
    </source>
</evidence>
<name>A0A9P5Z7E4_9AGAR</name>
<comment type="caution">
    <text evidence="2">The sequence shown here is derived from an EMBL/GenBank/DDBJ whole genome shotgun (WGS) entry which is preliminary data.</text>
</comment>